<name>A0A7J7QYX3_PIPKU</name>
<comment type="caution">
    <text evidence="2">The sequence shown here is derived from an EMBL/GenBank/DDBJ whole genome shotgun (WGS) entry which is preliminary data.</text>
</comment>
<organism evidence="2 3">
    <name type="scientific">Pipistrellus kuhlii</name>
    <name type="common">Kuhl's pipistrelle</name>
    <dbReference type="NCBI Taxonomy" id="59472"/>
    <lineage>
        <taxon>Eukaryota</taxon>
        <taxon>Metazoa</taxon>
        <taxon>Chordata</taxon>
        <taxon>Craniata</taxon>
        <taxon>Vertebrata</taxon>
        <taxon>Euteleostomi</taxon>
        <taxon>Mammalia</taxon>
        <taxon>Eutheria</taxon>
        <taxon>Laurasiatheria</taxon>
        <taxon>Chiroptera</taxon>
        <taxon>Yangochiroptera</taxon>
        <taxon>Vespertilionidae</taxon>
        <taxon>Pipistrellus</taxon>
    </lineage>
</organism>
<proteinExistence type="predicted"/>
<gene>
    <name evidence="2" type="ORF">mPipKuh1_008120</name>
</gene>
<evidence type="ECO:0000313" key="2">
    <source>
        <dbReference type="EMBL" id="KAF6268983.1"/>
    </source>
</evidence>
<feature type="region of interest" description="Disordered" evidence="1">
    <location>
        <begin position="1"/>
        <end position="59"/>
    </location>
</feature>
<protein>
    <submittedName>
        <fullName evidence="2">Uncharacterized protein</fullName>
    </submittedName>
</protein>
<dbReference type="AlphaFoldDB" id="A0A7J7QYX3"/>
<dbReference type="Proteomes" id="UP000558488">
    <property type="component" value="Unassembled WGS sequence"/>
</dbReference>
<evidence type="ECO:0000313" key="3">
    <source>
        <dbReference type="Proteomes" id="UP000558488"/>
    </source>
</evidence>
<sequence length="157" mass="16893">MPPSLSAGWDAWKPGSSGPGLDHIPPPGSERPAKGPRSVGLGRTVQPPEANTLIPMTDGNTESACAPLWDHQGRGVTIHGLSSHAGPWSPRAGGAPWPSHCSSVTLTRLERCHRCGPLLLPVLAGQHGFDEIQIYEVIKALIIWHHLHFIGFILDEY</sequence>
<dbReference type="EMBL" id="JACAGB010000116">
    <property type="protein sequence ID" value="KAF6268983.1"/>
    <property type="molecule type" value="Genomic_DNA"/>
</dbReference>
<accession>A0A7J7QYX3</accession>
<evidence type="ECO:0000256" key="1">
    <source>
        <dbReference type="SAM" id="MobiDB-lite"/>
    </source>
</evidence>
<reference evidence="2 3" key="1">
    <citation type="journal article" date="2020" name="Nature">
        <title>Six reference-quality genomes reveal evolution of bat adaptations.</title>
        <authorList>
            <person name="Jebb D."/>
            <person name="Huang Z."/>
            <person name="Pippel M."/>
            <person name="Hughes G.M."/>
            <person name="Lavrichenko K."/>
            <person name="Devanna P."/>
            <person name="Winkler S."/>
            <person name="Jermiin L.S."/>
            <person name="Skirmuntt E.C."/>
            <person name="Katzourakis A."/>
            <person name="Burkitt-Gray L."/>
            <person name="Ray D.A."/>
            <person name="Sullivan K.A.M."/>
            <person name="Roscito J.G."/>
            <person name="Kirilenko B.M."/>
            <person name="Davalos L.M."/>
            <person name="Corthals A.P."/>
            <person name="Power M.L."/>
            <person name="Jones G."/>
            <person name="Ransome R.D."/>
            <person name="Dechmann D.K.N."/>
            <person name="Locatelli A.G."/>
            <person name="Puechmaille S.J."/>
            <person name="Fedrigo O."/>
            <person name="Jarvis E.D."/>
            <person name="Hiller M."/>
            <person name="Vernes S.C."/>
            <person name="Myers E.W."/>
            <person name="Teeling E.C."/>
        </authorList>
    </citation>
    <scope>NUCLEOTIDE SEQUENCE [LARGE SCALE GENOMIC DNA]</scope>
    <source>
        <strain evidence="2">MPipKuh1</strain>
        <tissue evidence="2">Flight muscle</tissue>
    </source>
</reference>
<keyword evidence="3" id="KW-1185">Reference proteome</keyword>